<dbReference type="InterPro" id="IPR036890">
    <property type="entry name" value="HATPase_C_sf"/>
</dbReference>
<dbReference type="KEGG" id="aagg:ETAA8_34430"/>
<dbReference type="InterPro" id="IPR003594">
    <property type="entry name" value="HATPase_dom"/>
</dbReference>
<feature type="transmembrane region" description="Helical" evidence="9">
    <location>
        <begin position="182"/>
        <end position="202"/>
    </location>
</feature>
<keyword evidence="12" id="KW-1185">Reference proteome</keyword>
<dbReference type="PANTHER" id="PTHR43065:SF10">
    <property type="entry name" value="PEROXIDE STRESS-ACTIVATED HISTIDINE KINASE MAK3"/>
    <property type="match status" value="1"/>
</dbReference>
<dbReference type="EMBL" id="CP036274">
    <property type="protein sequence ID" value="QDU28343.1"/>
    <property type="molecule type" value="Genomic_DNA"/>
</dbReference>
<keyword evidence="3" id="KW-0597">Phosphoprotein</keyword>
<keyword evidence="9" id="KW-0472">Membrane</keyword>
<dbReference type="Gene3D" id="1.10.287.130">
    <property type="match status" value="1"/>
</dbReference>
<dbReference type="PROSITE" id="PS50109">
    <property type="entry name" value="HIS_KIN"/>
    <property type="match status" value="1"/>
</dbReference>
<dbReference type="Pfam" id="PF00512">
    <property type="entry name" value="HisKA"/>
    <property type="match status" value="1"/>
</dbReference>
<evidence type="ECO:0000256" key="3">
    <source>
        <dbReference type="ARBA" id="ARBA00022553"/>
    </source>
</evidence>
<dbReference type="InterPro" id="IPR005467">
    <property type="entry name" value="His_kinase_dom"/>
</dbReference>
<evidence type="ECO:0000313" key="11">
    <source>
        <dbReference type="EMBL" id="QDU28343.1"/>
    </source>
</evidence>
<dbReference type="OrthoDB" id="9815750at2"/>
<dbReference type="SUPFAM" id="SSF47384">
    <property type="entry name" value="Homodimeric domain of signal transducing histidine kinase"/>
    <property type="match status" value="1"/>
</dbReference>
<dbReference type="CDD" id="cd00082">
    <property type="entry name" value="HisKA"/>
    <property type="match status" value="1"/>
</dbReference>
<dbReference type="SMART" id="SM00387">
    <property type="entry name" value="HATPase_c"/>
    <property type="match status" value="1"/>
</dbReference>
<keyword evidence="8" id="KW-0902">Two-component regulatory system</keyword>
<evidence type="ECO:0000313" key="12">
    <source>
        <dbReference type="Proteomes" id="UP000315017"/>
    </source>
</evidence>
<evidence type="ECO:0000256" key="6">
    <source>
        <dbReference type="ARBA" id="ARBA00022777"/>
    </source>
</evidence>
<dbReference type="AlphaFoldDB" id="A0A517YDN0"/>
<reference evidence="11 12" key="1">
    <citation type="submission" date="2019-02" db="EMBL/GenBank/DDBJ databases">
        <title>Deep-cultivation of Planctomycetes and their phenomic and genomic characterization uncovers novel biology.</title>
        <authorList>
            <person name="Wiegand S."/>
            <person name="Jogler M."/>
            <person name="Boedeker C."/>
            <person name="Pinto D."/>
            <person name="Vollmers J."/>
            <person name="Rivas-Marin E."/>
            <person name="Kohn T."/>
            <person name="Peeters S.H."/>
            <person name="Heuer A."/>
            <person name="Rast P."/>
            <person name="Oberbeckmann S."/>
            <person name="Bunk B."/>
            <person name="Jeske O."/>
            <person name="Meyerdierks A."/>
            <person name="Storesund J.E."/>
            <person name="Kallscheuer N."/>
            <person name="Luecker S."/>
            <person name="Lage O.M."/>
            <person name="Pohl T."/>
            <person name="Merkel B.J."/>
            <person name="Hornburger P."/>
            <person name="Mueller R.-W."/>
            <person name="Bruemmer F."/>
            <person name="Labrenz M."/>
            <person name="Spormann A.M."/>
            <person name="Op den Camp H."/>
            <person name="Overmann J."/>
            <person name="Amann R."/>
            <person name="Jetten M.S.M."/>
            <person name="Mascher T."/>
            <person name="Medema M.H."/>
            <person name="Devos D.P."/>
            <person name="Kaster A.-K."/>
            <person name="Ovreas L."/>
            <person name="Rohde M."/>
            <person name="Galperin M.Y."/>
            <person name="Jogler C."/>
        </authorList>
    </citation>
    <scope>NUCLEOTIDE SEQUENCE [LARGE SCALE GENOMIC DNA]</scope>
    <source>
        <strain evidence="11 12">ETA_A8</strain>
    </source>
</reference>
<evidence type="ECO:0000256" key="9">
    <source>
        <dbReference type="SAM" id="Phobius"/>
    </source>
</evidence>
<gene>
    <name evidence="11" type="primary">zraS_4</name>
    <name evidence="11" type="ORF">ETAA8_34430</name>
</gene>
<dbReference type="SMART" id="SM00388">
    <property type="entry name" value="HisKA"/>
    <property type="match status" value="1"/>
</dbReference>
<name>A0A517YDN0_9BACT</name>
<proteinExistence type="predicted"/>
<dbReference type="GO" id="GO:0000155">
    <property type="term" value="F:phosphorelay sensor kinase activity"/>
    <property type="evidence" value="ECO:0007669"/>
    <property type="project" value="InterPro"/>
</dbReference>
<evidence type="ECO:0000256" key="8">
    <source>
        <dbReference type="ARBA" id="ARBA00023012"/>
    </source>
</evidence>
<keyword evidence="6" id="KW-0418">Kinase</keyword>
<dbReference type="GO" id="GO:0005524">
    <property type="term" value="F:ATP binding"/>
    <property type="evidence" value="ECO:0007669"/>
    <property type="project" value="UniProtKB-KW"/>
</dbReference>
<dbReference type="Proteomes" id="UP000315017">
    <property type="component" value="Chromosome"/>
</dbReference>
<dbReference type="RefSeq" id="WP_145090459.1">
    <property type="nucleotide sequence ID" value="NZ_CP036274.1"/>
</dbReference>
<dbReference type="InterPro" id="IPR036097">
    <property type="entry name" value="HisK_dim/P_sf"/>
</dbReference>
<evidence type="ECO:0000256" key="4">
    <source>
        <dbReference type="ARBA" id="ARBA00022679"/>
    </source>
</evidence>
<accession>A0A517YDN0</accession>
<keyword evidence="4 11" id="KW-0808">Transferase</keyword>
<dbReference type="EC" id="2.7.13.3" evidence="2"/>
<dbReference type="InterPro" id="IPR004358">
    <property type="entry name" value="Sig_transdc_His_kin-like_C"/>
</dbReference>
<protein>
    <recommendedName>
        <fullName evidence="2">histidine kinase</fullName>
        <ecNumber evidence="2">2.7.13.3</ecNumber>
    </recommendedName>
</protein>
<evidence type="ECO:0000256" key="2">
    <source>
        <dbReference type="ARBA" id="ARBA00012438"/>
    </source>
</evidence>
<keyword evidence="7" id="KW-0067">ATP-binding</keyword>
<evidence type="ECO:0000256" key="7">
    <source>
        <dbReference type="ARBA" id="ARBA00022840"/>
    </source>
</evidence>
<dbReference type="Gene3D" id="3.30.565.10">
    <property type="entry name" value="Histidine kinase-like ATPase, C-terminal domain"/>
    <property type="match status" value="1"/>
</dbReference>
<keyword evidence="9" id="KW-1133">Transmembrane helix</keyword>
<sequence length="501" mass="54934">MMKRIELMKFMAPLVGMSVLLAVLGGTSAWYVQRQQVTASDSIAREVHGLVAIHNLYIVIREVRYQLNQYLRFSDDGRLDEIAGLDGQVVQMLKESQQLSDKPMQRAQLQKVAEGYQLFAQELAAARKLPADGRHAILDKWANTQINELILNPAQQCVLLNEKIVTSTNEVNRRTSNQLTQVFLFLGIAGSVAGVLMGLTIARRLQRSLQELHGFVAGAAGRLEGLSEPFPAPPTGELIELRLGAKSLERRAIQVVEQLQQREIEVLRNEQLAAVGQLAAGLAHELRNPLMPMKMLVQAALSGPANSGLQGRQLQILEEEISRMETSIQSFLDFARPPSIDKRRTDLRPIVEQTIELISGRAAEQNIAIECEVPKIPCELELDPTQIKQVLLNLLLNAMDELGSHGKIRVSVELGTPYVEVNDGDGPVATAAGVRLVIADNGPGIAPDLLDKIFDPFVSHKESGTGLGLTICRRIVAGHGGQIVAANCPERGAEFRIWLPA</sequence>
<evidence type="ECO:0000256" key="1">
    <source>
        <dbReference type="ARBA" id="ARBA00000085"/>
    </source>
</evidence>
<evidence type="ECO:0000259" key="10">
    <source>
        <dbReference type="PROSITE" id="PS50109"/>
    </source>
</evidence>
<comment type="catalytic activity">
    <reaction evidence="1">
        <text>ATP + protein L-histidine = ADP + protein N-phospho-L-histidine.</text>
        <dbReference type="EC" id="2.7.13.3"/>
    </reaction>
</comment>
<evidence type="ECO:0000256" key="5">
    <source>
        <dbReference type="ARBA" id="ARBA00022741"/>
    </source>
</evidence>
<feature type="domain" description="Histidine kinase" evidence="10">
    <location>
        <begin position="281"/>
        <end position="501"/>
    </location>
</feature>
<dbReference type="InterPro" id="IPR003661">
    <property type="entry name" value="HisK_dim/P_dom"/>
</dbReference>
<dbReference type="PANTHER" id="PTHR43065">
    <property type="entry name" value="SENSOR HISTIDINE KINASE"/>
    <property type="match status" value="1"/>
</dbReference>
<keyword evidence="5" id="KW-0547">Nucleotide-binding</keyword>
<dbReference type="SUPFAM" id="SSF55874">
    <property type="entry name" value="ATPase domain of HSP90 chaperone/DNA topoisomerase II/histidine kinase"/>
    <property type="match status" value="1"/>
</dbReference>
<dbReference type="Pfam" id="PF02518">
    <property type="entry name" value="HATPase_c"/>
    <property type="match status" value="1"/>
</dbReference>
<dbReference type="CDD" id="cd00075">
    <property type="entry name" value="HATPase"/>
    <property type="match status" value="1"/>
</dbReference>
<organism evidence="11 12">
    <name type="scientific">Anatilimnocola aggregata</name>
    <dbReference type="NCBI Taxonomy" id="2528021"/>
    <lineage>
        <taxon>Bacteria</taxon>
        <taxon>Pseudomonadati</taxon>
        <taxon>Planctomycetota</taxon>
        <taxon>Planctomycetia</taxon>
        <taxon>Pirellulales</taxon>
        <taxon>Pirellulaceae</taxon>
        <taxon>Anatilimnocola</taxon>
    </lineage>
</organism>
<keyword evidence="9" id="KW-0812">Transmembrane</keyword>
<dbReference type="PRINTS" id="PR00344">
    <property type="entry name" value="BCTRLSENSOR"/>
</dbReference>